<evidence type="ECO:0000256" key="1">
    <source>
        <dbReference type="SAM" id="MobiDB-lite"/>
    </source>
</evidence>
<dbReference type="Proteomes" id="UP000076154">
    <property type="component" value="Unassembled WGS sequence"/>
</dbReference>
<organism evidence="3 4">
    <name type="scientific">Hypsizygus marmoreus</name>
    <name type="common">White beech mushroom</name>
    <name type="synonym">Agaricus marmoreus</name>
    <dbReference type="NCBI Taxonomy" id="39966"/>
    <lineage>
        <taxon>Eukaryota</taxon>
        <taxon>Fungi</taxon>
        <taxon>Dikarya</taxon>
        <taxon>Basidiomycota</taxon>
        <taxon>Agaricomycotina</taxon>
        <taxon>Agaricomycetes</taxon>
        <taxon>Agaricomycetidae</taxon>
        <taxon>Agaricales</taxon>
        <taxon>Tricholomatineae</taxon>
        <taxon>Lyophyllaceae</taxon>
        <taxon>Hypsizygus</taxon>
    </lineage>
</organism>
<feature type="domain" description="Hyaluronan/mRNA-binding protein" evidence="2">
    <location>
        <begin position="21"/>
        <end position="108"/>
    </location>
</feature>
<accession>A0A369J5D9</accession>
<proteinExistence type="predicted"/>
<evidence type="ECO:0000313" key="4">
    <source>
        <dbReference type="Proteomes" id="UP000076154"/>
    </source>
</evidence>
<dbReference type="AlphaFoldDB" id="A0A369J5D9"/>
<sequence>MTRTARSSFPRAIIKDRSESKSGLDKSVRKNGAGAHSWGSLADERELELAAMDDEGLELEEEEPSSDTLSSHSEPLEEKKPGLQRTNSALTQDELENAKKFRKNALKTRDLDLSAIARTSSAVSTSPKSATVIASDATAEELV</sequence>
<protein>
    <recommendedName>
        <fullName evidence="2">Hyaluronan/mRNA-binding protein domain-containing protein</fullName>
    </recommendedName>
</protein>
<evidence type="ECO:0000259" key="2">
    <source>
        <dbReference type="Pfam" id="PF04774"/>
    </source>
</evidence>
<dbReference type="OrthoDB" id="2562681at2759"/>
<reference evidence="3" key="1">
    <citation type="submission" date="2018-04" db="EMBL/GenBank/DDBJ databases">
        <title>Whole genome sequencing of Hypsizygus marmoreus.</title>
        <authorList>
            <person name="Choi I.-G."/>
            <person name="Min B."/>
            <person name="Kim J.-G."/>
            <person name="Kim S."/>
            <person name="Oh Y.-L."/>
            <person name="Kong W.-S."/>
            <person name="Park H."/>
            <person name="Jeong J."/>
            <person name="Song E.-S."/>
        </authorList>
    </citation>
    <scope>NUCLEOTIDE SEQUENCE [LARGE SCALE GENOMIC DNA]</scope>
    <source>
        <strain evidence="3">51987-8</strain>
    </source>
</reference>
<gene>
    <name evidence="3" type="ORF">Hypma_001706</name>
</gene>
<feature type="region of interest" description="Disordered" evidence="1">
    <location>
        <begin position="119"/>
        <end position="143"/>
    </location>
</feature>
<feature type="region of interest" description="Disordered" evidence="1">
    <location>
        <begin position="1"/>
        <end position="103"/>
    </location>
</feature>
<dbReference type="STRING" id="39966.A0A369J5D9"/>
<feature type="compositionally biased region" description="Basic and acidic residues" evidence="1">
    <location>
        <begin position="13"/>
        <end position="28"/>
    </location>
</feature>
<name>A0A369J5D9_HYPMA</name>
<feature type="compositionally biased region" description="Polar residues" evidence="1">
    <location>
        <begin position="119"/>
        <end position="129"/>
    </location>
</feature>
<evidence type="ECO:0000313" key="3">
    <source>
        <dbReference type="EMBL" id="RDB17259.1"/>
    </source>
</evidence>
<dbReference type="EMBL" id="LUEZ02000113">
    <property type="protein sequence ID" value="RDB17259.1"/>
    <property type="molecule type" value="Genomic_DNA"/>
</dbReference>
<dbReference type="InParanoid" id="A0A369J5D9"/>
<keyword evidence="4" id="KW-1185">Reference proteome</keyword>
<comment type="caution">
    <text evidence="3">The sequence shown here is derived from an EMBL/GenBank/DDBJ whole genome shotgun (WGS) entry which is preliminary data.</text>
</comment>
<dbReference type="InterPro" id="IPR006861">
    <property type="entry name" value="HABP4_PAIRBP1-bd"/>
</dbReference>
<dbReference type="Pfam" id="PF04774">
    <property type="entry name" value="HABP4_PAI-RBP1"/>
    <property type="match status" value="1"/>
</dbReference>
<feature type="compositionally biased region" description="Acidic residues" evidence="1">
    <location>
        <begin position="51"/>
        <end position="65"/>
    </location>
</feature>